<dbReference type="KEGG" id="hli:HLI_02595"/>
<gene>
    <name evidence="1" type="ORF">HLI_02595</name>
</gene>
<evidence type="ECO:0000313" key="1">
    <source>
        <dbReference type="EMBL" id="QAS51172.1"/>
    </source>
</evidence>
<reference evidence="1 2" key="1">
    <citation type="submission" date="2018-01" db="EMBL/GenBank/DDBJ databases">
        <title>The whole genome sequencing and assembly of Halobacillus litoralis ERB031 strain.</title>
        <authorList>
            <person name="Lee S.-J."/>
            <person name="Park M.-K."/>
            <person name="Kim J.-Y."/>
            <person name="Lee Y.-J."/>
            <person name="Yi H."/>
            <person name="Bahn Y.-S."/>
            <person name="Kim J.F."/>
            <person name="Lee D.-W."/>
        </authorList>
    </citation>
    <scope>NUCLEOTIDE SEQUENCE [LARGE SCALE GENOMIC DNA]</scope>
    <source>
        <strain evidence="1 2">ERB 031</strain>
    </source>
</reference>
<dbReference type="Proteomes" id="UP000287756">
    <property type="component" value="Chromosome"/>
</dbReference>
<sequence>MFVIVSHESLVGGCLPRARPQLNWPRRSLDQVDLQLVLFPQASHRTLIVESTEAHLERVNFFDIKTKKFTLFSCPLKEGELKDKIVQLSFFIG</sequence>
<evidence type="ECO:0000313" key="2">
    <source>
        <dbReference type="Proteomes" id="UP000287756"/>
    </source>
</evidence>
<dbReference type="AlphaFoldDB" id="A0A410M8Z5"/>
<accession>A0A410M8Z5</accession>
<organism evidence="1 2">
    <name type="scientific">Halobacillus litoralis</name>
    <dbReference type="NCBI Taxonomy" id="45668"/>
    <lineage>
        <taxon>Bacteria</taxon>
        <taxon>Bacillati</taxon>
        <taxon>Bacillota</taxon>
        <taxon>Bacilli</taxon>
        <taxon>Bacillales</taxon>
        <taxon>Bacillaceae</taxon>
        <taxon>Halobacillus</taxon>
    </lineage>
</organism>
<protein>
    <submittedName>
        <fullName evidence="1">Uncharacterized protein</fullName>
    </submittedName>
</protein>
<name>A0A410M8Z5_9BACI</name>
<proteinExistence type="predicted"/>
<dbReference type="EMBL" id="CP026118">
    <property type="protein sequence ID" value="QAS51172.1"/>
    <property type="molecule type" value="Genomic_DNA"/>
</dbReference>